<organism evidence="2">
    <name type="scientific">Trepomonas sp. PC1</name>
    <dbReference type="NCBI Taxonomy" id="1076344"/>
    <lineage>
        <taxon>Eukaryota</taxon>
        <taxon>Metamonada</taxon>
        <taxon>Diplomonadida</taxon>
        <taxon>Hexamitidae</taxon>
        <taxon>Hexamitinae</taxon>
        <taxon>Trepomonas</taxon>
    </lineage>
</organism>
<evidence type="ECO:0000256" key="1">
    <source>
        <dbReference type="SAM" id="Phobius"/>
    </source>
</evidence>
<proteinExistence type="predicted"/>
<feature type="non-terminal residue" evidence="2">
    <location>
        <position position="1"/>
    </location>
</feature>
<keyword evidence="1" id="KW-0812">Transmembrane</keyword>
<dbReference type="EMBL" id="GDID01006393">
    <property type="protein sequence ID" value="JAP90213.1"/>
    <property type="molecule type" value="Transcribed_RNA"/>
</dbReference>
<keyword evidence="1" id="KW-1133">Transmembrane helix</keyword>
<dbReference type="AlphaFoldDB" id="A0A146JZY1"/>
<name>A0A146JZY1_9EUKA</name>
<feature type="transmembrane region" description="Helical" evidence="1">
    <location>
        <begin position="668"/>
        <end position="692"/>
    </location>
</feature>
<gene>
    <name evidence="2" type="ORF">TPC1_30292</name>
</gene>
<reference evidence="2" key="1">
    <citation type="submission" date="2015-07" db="EMBL/GenBank/DDBJ databases">
        <title>Adaptation to a free-living lifestyle via gene acquisitions in the diplomonad Trepomonas sp. PC1.</title>
        <authorList>
            <person name="Xu F."/>
            <person name="Jerlstrom-Hultqvist J."/>
            <person name="Kolisko M."/>
            <person name="Simpson A.G.B."/>
            <person name="Roger A.J."/>
            <person name="Svard S.G."/>
            <person name="Andersson J.O."/>
        </authorList>
    </citation>
    <scope>NUCLEOTIDE SEQUENCE</scope>
    <source>
        <strain evidence="2">PC1</strain>
    </source>
</reference>
<evidence type="ECO:0000313" key="2">
    <source>
        <dbReference type="EMBL" id="JAP90213.1"/>
    </source>
</evidence>
<keyword evidence="1" id="KW-0472">Membrane</keyword>
<protein>
    <submittedName>
        <fullName evidence="2">Uncharacterized protein</fullName>
    </submittedName>
</protein>
<sequence length="714" mass="77981">MLAPAQDASFVASYCGQNMTINVTVANLTQFETFFNIPFVIYEEVTINIYANNASVAEQMQAKINNMSIDFQNGTFSFTPMSNTTNVTFSYNGLNLITTIVNSSILQQNVTVPLVLKLSVNCVGNATVSYYNTTVQCAEPHYFIAPSNNTTFFVTAQGYSTANFSFVAPAAQFETSFNVNMTSMYLPITLILKDVNNSVVNETGFQIVSNNETLDCNGSTCAFQPIQNYTQVKIIYNNVNVYNGSINYQNTSVNVTLSQVLKFQITKCGTDVFLIQISNKSMNATCNESIVMYMPVPTNDTNIYATSPKYMDITAQYGQLIKKPFLTEILTSAVLAPQLYFSVTSVNGSSVAQKNLTAVVGKTSVQFSTGSFQITPTVESFNLMVYYNNVVVYKNIAYNNVTEQSIVVDQVISVTATCSGNFSIKNQSAPCNSSLTVAAANKLMITAVNYSRYDLAVVPEGFETTATVEMLRIADMLMFTVQLKTFMNESECVNLSSTAELNENVSVDQIGCNPVYKWEKTKYQFGPNKTVKIISSKVNLTYGMHLVNNEYQVNTIKPENSTANKSVKALVIDIKTFLKKQGVYDCPDFALVIVLQGQTVYDDMTNGLCQIPITFSNEISANQNLTLTGTPDGYLPITKSIVLTEENVQDLTSGTGLNLTATTNNPPISVGVIVGIAIAVVVIIAIVAGVMISKKKKNGTNVKTNQMGAAVQYS</sequence>
<accession>A0A146JZY1</accession>